<evidence type="ECO:0000256" key="2">
    <source>
        <dbReference type="SAM" id="Phobius"/>
    </source>
</evidence>
<keyword evidence="2" id="KW-0812">Transmembrane</keyword>
<feature type="compositionally biased region" description="Pro residues" evidence="1">
    <location>
        <begin position="74"/>
        <end position="88"/>
    </location>
</feature>
<organism evidence="3 4">
    <name type="scientific">Actinocatenispora comari</name>
    <dbReference type="NCBI Taxonomy" id="2807577"/>
    <lineage>
        <taxon>Bacteria</taxon>
        <taxon>Bacillati</taxon>
        <taxon>Actinomycetota</taxon>
        <taxon>Actinomycetes</taxon>
        <taxon>Micromonosporales</taxon>
        <taxon>Micromonosporaceae</taxon>
        <taxon>Actinocatenispora</taxon>
    </lineage>
</organism>
<dbReference type="EMBL" id="BOPO01000042">
    <property type="protein sequence ID" value="GIL27324.1"/>
    <property type="molecule type" value="Genomic_DNA"/>
</dbReference>
<protein>
    <submittedName>
        <fullName evidence="3">Uncharacterized protein</fullName>
    </submittedName>
</protein>
<evidence type="ECO:0000313" key="4">
    <source>
        <dbReference type="Proteomes" id="UP000614996"/>
    </source>
</evidence>
<feature type="region of interest" description="Disordered" evidence="1">
    <location>
        <begin position="1"/>
        <end position="145"/>
    </location>
</feature>
<reference evidence="4" key="1">
    <citation type="journal article" date="2021" name="Int. J. Syst. Evol. Microbiol.">
        <title>Actinocatenispora comari sp. nov., an endophytic actinomycete isolated from aerial parts of Comarum salesowianum.</title>
        <authorList>
            <person name="Oyunbileg N."/>
            <person name="Iizaka Y."/>
            <person name="Hamada M."/>
            <person name="Davaapurev B.O."/>
            <person name="Fukumoto A."/>
            <person name="Tsetseg B."/>
            <person name="Kato F."/>
            <person name="Tamura T."/>
            <person name="Batkhuu J."/>
            <person name="Anzai Y."/>
        </authorList>
    </citation>
    <scope>NUCLEOTIDE SEQUENCE [LARGE SCALE GENOMIC DNA]</scope>
    <source>
        <strain evidence="4">NUM-2625</strain>
    </source>
</reference>
<name>A0A8J4EN47_9ACTN</name>
<keyword evidence="2" id="KW-1133">Transmembrane helix</keyword>
<dbReference type="AlphaFoldDB" id="A0A8J4EN47"/>
<feature type="transmembrane region" description="Helical" evidence="2">
    <location>
        <begin position="191"/>
        <end position="216"/>
    </location>
</feature>
<evidence type="ECO:0000256" key="1">
    <source>
        <dbReference type="SAM" id="MobiDB-lite"/>
    </source>
</evidence>
<keyword evidence="2" id="KW-0472">Membrane</keyword>
<dbReference type="Proteomes" id="UP000614996">
    <property type="component" value="Unassembled WGS sequence"/>
</dbReference>
<proteinExistence type="predicted"/>
<keyword evidence="4" id="KW-1185">Reference proteome</keyword>
<feature type="compositionally biased region" description="Low complexity" evidence="1">
    <location>
        <begin position="63"/>
        <end position="73"/>
    </location>
</feature>
<comment type="caution">
    <text evidence="3">The sequence shown here is derived from an EMBL/GenBank/DDBJ whole genome shotgun (WGS) entry which is preliminary data.</text>
</comment>
<dbReference type="PRINTS" id="PR01217">
    <property type="entry name" value="PRICHEXTENSN"/>
</dbReference>
<evidence type="ECO:0000313" key="3">
    <source>
        <dbReference type="EMBL" id="GIL27324.1"/>
    </source>
</evidence>
<gene>
    <name evidence="3" type="ORF">NUM_25780</name>
</gene>
<accession>A0A8J4EN47</accession>
<sequence>MRPAGTTVEPPPVELSPGGVPGRAGVRYRFGMYPDGSAGDPANAQPQYNPTTPMPTPAPPALPGYQQQPAYPQSAPPAHPQSAPPAYPQSPAYPQTPAYPQSSPPAVVPQSGPPGYQPAVAPQPTSDLVPVTDPAASYGSDGTAPYGSEQTLVQIGQITVTATTVHTPNGSFPLRGSQWVVNDHVYTTQKIATWAIVCAIVGFFCLTVFSLLFLLFKETKHSGFMEVAVSGANGSGFVTQVPISSQAGSAQVHQQVNYARSLAMR</sequence>
<feature type="compositionally biased region" description="Pro residues" evidence="1">
    <location>
        <begin position="52"/>
        <end position="62"/>
    </location>
</feature>
<feature type="compositionally biased region" description="Pro residues" evidence="1">
    <location>
        <begin position="102"/>
        <end position="116"/>
    </location>
</feature>
<feature type="compositionally biased region" description="Low complexity" evidence="1">
    <location>
        <begin position="89"/>
        <end position="101"/>
    </location>
</feature>